<accession>A0A5J9W818</accession>
<dbReference type="PANTHER" id="PTHR31044">
    <property type="entry name" value="BETA-1,3 GLUCANASE"/>
    <property type="match status" value="1"/>
</dbReference>
<reference evidence="3 4" key="1">
    <citation type="journal article" date="2019" name="Sci. Rep.">
        <title>A high-quality genome of Eragrostis curvula grass provides insights into Poaceae evolution and supports new strategies to enhance forage quality.</title>
        <authorList>
            <person name="Carballo J."/>
            <person name="Santos B.A.C.M."/>
            <person name="Zappacosta D."/>
            <person name="Garbus I."/>
            <person name="Selva J.P."/>
            <person name="Gallo C.A."/>
            <person name="Diaz A."/>
            <person name="Albertini E."/>
            <person name="Caccamo M."/>
            <person name="Echenique V."/>
        </authorList>
    </citation>
    <scope>NUCLEOTIDE SEQUENCE [LARGE SCALE GENOMIC DNA]</scope>
    <source>
        <strain evidence="4">cv. Victoria</strain>
        <tissue evidence="3">Leaf</tissue>
    </source>
</reference>
<dbReference type="PANTHER" id="PTHR31044:SF135">
    <property type="entry name" value="X8 DOMAIN-CONTAINING PROTEIN"/>
    <property type="match status" value="1"/>
</dbReference>
<dbReference type="AlphaFoldDB" id="A0A5J9W818"/>
<feature type="non-terminal residue" evidence="3">
    <location>
        <position position="1"/>
    </location>
</feature>
<evidence type="ECO:0000313" key="3">
    <source>
        <dbReference type="EMBL" id="TVU44116.1"/>
    </source>
</evidence>
<dbReference type="EMBL" id="RWGY01000004">
    <property type="protein sequence ID" value="TVU44116.1"/>
    <property type="molecule type" value="Genomic_DNA"/>
</dbReference>
<dbReference type="OrthoDB" id="2019109at2759"/>
<dbReference type="InterPro" id="IPR044788">
    <property type="entry name" value="X8_dom_prot"/>
</dbReference>
<proteinExistence type="predicted"/>
<protein>
    <recommendedName>
        <fullName evidence="2">X8 domain-containing protein</fullName>
    </recommendedName>
</protein>
<dbReference type="InterPro" id="IPR012946">
    <property type="entry name" value="X8"/>
</dbReference>
<evidence type="ECO:0000313" key="4">
    <source>
        <dbReference type="Proteomes" id="UP000324897"/>
    </source>
</evidence>
<comment type="caution">
    <text evidence="3">The sequence shown here is derived from an EMBL/GenBank/DDBJ whole genome shotgun (WGS) entry which is preliminary data.</text>
</comment>
<dbReference type="GO" id="GO:0009506">
    <property type="term" value="C:plasmodesma"/>
    <property type="evidence" value="ECO:0007669"/>
    <property type="project" value="UniProtKB-ARBA"/>
</dbReference>
<sequence length="93" mass="10042">MEPVATACADEAGLCDPVRPGVACFRPNTVAAHASYVFSVHWNRFSEDYGGCYFGGFAVETTVDPIELPSFLLLSCSARRCHGSCRIPSIVLK</sequence>
<gene>
    <name evidence="3" type="ORF">EJB05_03549</name>
</gene>
<dbReference type="Gramene" id="TVU44116">
    <property type="protein sequence ID" value="TVU44116"/>
    <property type="gene ID" value="EJB05_03549"/>
</dbReference>
<name>A0A5J9W818_9POAL</name>
<keyword evidence="1" id="KW-0732">Signal</keyword>
<evidence type="ECO:0000259" key="2">
    <source>
        <dbReference type="SMART" id="SM00768"/>
    </source>
</evidence>
<organism evidence="3 4">
    <name type="scientific">Eragrostis curvula</name>
    <name type="common">weeping love grass</name>
    <dbReference type="NCBI Taxonomy" id="38414"/>
    <lineage>
        <taxon>Eukaryota</taxon>
        <taxon>Viridiplantae</taxon>
        <taxon>Streptophyta</taxon>
        <taxon>Embryophyta</taxon>
        <taxon>Tracheophyta</taxon>
        <taxon>Spermatophyta</taxon>
        <taxon>Magnoliopsida</taxon>
        <taxon>Liliopsida</taxon>
        <taxon>Poales</taxon>
        <taxon>Poaceae</taxon>
        <taxon>PACMAD clade</taxon>
        <taxon>Chloridoideae</taxon>
        <taxon>Eragrostideae</taxon>
        <taxon>Eragrostidinae</taxon>
        <taxon>Eragrostis</taxon>
    </lineage>
</organism>
<feature type="domain" description="X8" evidence="2">
    <location>
        <begin position="1"/>
        <end position="78"/>
    </location>
</feature>
<keyword evidence="4" id="KW-1185">Reference proteome</keyword>
<dbReference type="Proteomes" id="UP000324897">
    <property type="component" value="Chromosome 5"/>
</dbReference>
<evidence type="ECO:0000256" key="1">
    <source>
        <dbReference type="ARBA" id="ARBA00022729"/>
    </source>
</evidence>
<dbReference type="Pfam" id="PF07983">
    <property type="entry name" value="X8"/>
    <property type="match status" value="1"/>
</dbReference>
<dbReference type="SMART" id="SM00768">
    <property type="entry name" value="X8"/>
    <property type="match status" value="1"/>
</dbReference>